<reference evidence="1 2" key="1">
    <citation type="submission" date="2012-08" db="EMBL/GenBank/DDBJ databases">
        <title>The Genome Sequence of Barnesiella intestinihominis YIT 11860.</title>
        <authorList>
            <consortium name="The Broad Institute Genome Sequencing Platform"/>
            <person name="Earl A."/>
            <person name="Ward D."/>
            <person name="Feldgarden M."/>
            <person name="Gevers D."/>
            <person name="Morotomi M."/>
            <person name="Walker B."/>
            <person name="Young S.K."/>
            <person name="Zeng Q."/>
            <person name="Gargeya S."/>
            <person name="Fitzgerald M."/>
            <person name="Haas B."/>
            <person name="Abouelleil A."/>
            <person name="Alvarado L."/>
            <person name="Arachchi H.M."/>
            <person name="Berlin A.M."/>
            <person name="Chapman S.B."/>
            <person name="Goldberg J."/>
            <person name="Griggs A."/>
            <person name="Gujja S."/>
            <person name="Hansen M."/>
            <person name="Howarth C."/>
            <person name="Imamovic A."/>
            <person name="Larimer J."/>
            <person name="McCowen C."/>
            <person name="Montmayeur A."/>
            <person name="Murphy C."/>
            <person name="Neiman D."/>
            <person name="Pearson M."/>
            <person name="Priest M."/>
            <person name="Roberts A."/>
            <person name="Saif S."/>
            <person name="Shea T."/>
            <person name="Sisk P."/>
            <person name="Sykes S."/>
            <person name="Wortman J."/>
            <person name="Nusbaum C."/>
            <person name="Birren B."/>
        </authorList>
    </citation>
    <scope>NUCLEOTIDE SEQUENCE [LARGE SCALE GENOMIC DNA]</scope>
    <source>
        <strain evidence="1 2">YIT 11860</strain>
    </source>
</reference>
<evidence type="ECO:0000313" key="2">
    <source>
        <dbReference type="Proteomes" id="UP000006044"/>
    </source>
</evidence>
<proteinExistence type="predicted"/>
<name>K0X7X7_9BACT</name>
<keyword evidence="2" id="KW-1185">Reference proteome</keyword>
<protein>
    <recommendedName>
        <fullName evidence="3">Sigma-70 family RNA polymerase sigma factor</fullName>
    </recommendedName>
</protein>
<gene>
    <name evidence="1" type="ORF">HMPREF9448_01638</name>
</gene>
<comment type="caution">
    <text evidence="1">The sequence shown here is derived from an EMBL/GenBank/DDBJ whole genome shotgun (WGS) entry which is preliminary data.</text>
</comment>
<evidence type="ECO:0008006" key="3">
    <source>
        <dbReference type="Google" id="ProtNLM"/>
    </source>
</evidence>
<dbReference type="HOGENOM" id="CLU_2407320_0_0_10"/>
<dbReference type="EMBL" id="ADLE01000011">
    <property type="protein sequence ID" value="EJZ63799.1"/>
    <property type="molecule type" value="Genomic_DNA"/>
</dbReference>
<dbReference type="AlphaFoldDB" id="K0X7X7"/>
<sequence>MTKIKLFQLRLFRTIRRQICSIDMIDIETFTNIFRLLNHVDRSIIEKYIQGYSIKSIADESEYSKAFVSERIYVFQNELKKEISKKQSKVKN</sequence>
<dbReference type="Proteomes" id="UP000006044">
    <property type="component" value="Unassembled WGS sequence"/>
</dbReference>
<organism evidence="1 2">
    <name type="scientific">Barnesiella intestinihominis YIT 11860</name>
    <dbReference type="NCBI Taxonomy" id="742726"/>
    <lineage>
        <taxon>Bacteria</taxon>
        <taxon>Pseudomonadati</taxon>
        <taxon>Bacteroidota</taxon>
        <taxon>Bacteroidia</taxon>
        <taxon>Bacteroidales</taxon>
        <taxon>Barnesiellaceae</taxon>
        <taxon>Barnesiella</taxon>
    </lineage>
</organism>
<accession>K0X7X7</accession>
<evidence type="ECO:0000313" key="1">
    <source>
        <dbReference type="EMBL" id="EJZ63799.1"/>
    </source>
</evidence>